<organism evidence="2">
    <name type="scientific">Prevotella sp. GTC17254</name>
    <dbReference type="NCBI Taxonomy" id="3236794"/>
    <lineage>
        <taxon>Bacteria</taxon>
        <taxon>Pseudomonadati</taxon>
        <taxon>Bacteroidota</taxon>
        <taxon>Bacteroidia</taxon>
        <taxon>Bacteroidales</taxon>
        <taxon>Prevotellaceae</taxon>
        <taxon>Prevotella</taxon>
    </lineage>
</organism>
<evidence type="ECO:0000313" key="2">
    <source>
        <dbReference type="EMBL" id="BFO73757.1"/>
    </source>
</evidence>
<dbReference type="AlphaFoldDB" id="A0AB33IYU5"/>
<dbReference type="InterPro" id="IPR025665">
    <property type="entry name" value="Beta-barrel_OMP_2"/>
</dbReference>
<name>A0AB33IYU5_9BACT</name>
<sequence>MPEKLTARFGAQLGAKAEFDFASTHSEGWYGDAEVLLSLQRWTAHIGIDKLAKTNRRDFSPIYLKVPVHLGYRFKLGERNSMFIAAGPYVALGLFGNMKSKRVLLDGKVERDTWHNVFKGRFRDGERPQERFDWGVSTRVGADFGDHFQVVLGFDKGLKPFNSIIRLSRNDVFSLSCGYMF</sequence>
<accession>A0AB33IYU5</accession>
<evidence type="ECO:0000259" key="1">
    <source>
        <dbReference type="Pfam" id="PF13568"/>
    </source>
</evidence>
<protein>
    <recommendedName>
        <fullName evidence="1">Outer membrane protein beta-barrel domain-containing protein</fullName>
    </recommendedName>
</protein>
<dbReference type="Pfam" id="PF13568">
    <property type="entry name" value="OMP_b-brl_2"/>
    <property type="match status" value="1"/>
</dbReference>
<gene>
    <name evidence="2" type="ORF">GTC17254_13540</name>
</gene>
<dbReference type="EMBL" id="AP035786">
    <property type="protein sequence ID" value="BFO73757.1"/>
    <property type="molecule type" value="Genomic_DNA"/>
</dbReference>
<proteinExistence type="predicted"/>
<reference evidence="2" key="1">
    <citation type="submission" date="2024-07" db="EMBL/GenBank/DDBJ databases">
        <title>Complete genome sequence of Prevotella sp. YM-2024 GTC17254.</title>
        <authorList>
            <person name="Hayashi M."/>
            <person name="Muto Y."/>
            <person name="Tanaka K."/>
            <person name="Niwa H."/>
        </authorList>
    </citation>
    <scope>NUCLEOTIDE SEQUENCE</scope>
    <source>
        <strain evidence="2">GTC17254</strain>
    </source>
</reference>
<feature type="domain" description="Outer membrane protein beta-barrel" evidence="1">
    <location>
        <begin position="9"/>
        <end position="160"/>
    </location>
</feature>